<dbReference type="EMBL" id="JAVREH010000016">
    <property type="protein sequence ID" value="MDT0262340.1"/>
    <property type="molecule type" value="Genomic_DNA"/>
</dbReference>
<organism evidence="1 2">
    <name type="scientific">Jatrophihabitans lederbergiae</name>
    <dbReference type="NCBI Taxonomy" id="3075547"/>
    <lineage>
        <taxon>Bacteria</taxon>
        <taxon>Bacillati</taxon>
        <taxon>Actinomycetota</taxon>
        <taxon>Actinomycetes</taxon>
        <taxon>Jatrophihabitantales</taxon>
        <taxon>Jatrophihabitantaceae</taxon>
        <taxon>Jatrophihabitans</taxon>
    </lineage>
</organism>
<name>A0ABU2JBH9_9ACTN</name>
<accession>A0ABU2JBH9</accession>
<evidence type="ECO:0000313" key="1">
    <source>
        <dbReference type="EMBL" id="MDT0262340.1"/>
    </source>
</evidence>
<sequence>MFFDPSIAGSWRALVTRLNSRDTVSRWAALEPALSGLTRVEQIQSVLGNGGDKDRSDAVLGALVRLAAADGGGNDEDALLLALHCMSPAVFGLANDLCDLSRDIVALIVGELTLQIRSYLRRGRTRAYAENLRLETRRAVLDELRPSVRHHPELGEDVTGDGDALRLVTGVQAGPDESDDEDVDVVDLLLWAVRSGADLDGVRLLVATERARAEATSEAAAGADGRVASAHGISERTLYRRRERTLTAVRLAAREYLAAAA</sequence>
<gene>
    <name evidence="1" type="ORF">RM423_13165</name>
</gene>
<evidence type="ECO:0008006" key="3">
    <source>
        <dbReference type="Google" id="ProtNLM"/>
    </source>
</evidence>
<comment type="caution">
    <text evidence="1">The sequence shown here is derived from an EMBL/GenBank/DDBJ whole genome shotgun (WGS) entry which is preliminary data.</text>
</comment>
<dbReference type="RefSeq" id="WP_311423490.1">
    <property type="nucleotide sequence ID" value="NZ_JAVREH010000016.1"/>
</dbReference>
<protein>
    <recommendedName>
        <fullName evidence="3">Sigma-70 family RNA polymerase sigma factor</fullName>
    </recommendedName>
</protein>
<evidence type="ECO:0000313" key="2">
    <source>
        <dbReference type="Proteomes" id="UP001183176"/>
    </source>
</evidence>
<reference evidence="2" key="1">
    <citation type="submission" date="2023-07" db="EMBL/GenBank/DDBJ databases">
        <title>30 novel species of actinomycetes from the DSMZ collection.</title>
        <authorList>
            <person name="Nouioui I."/>
        </authorList>
    </citation>
    <scope>NUCLEOTIDE SEQUENCE [LARGE SCALE GENOMIC DNA]</scope>
    <source>
        <strain evidence="2">DSM 44399</strain>
    </source>
</reference>
<proteinExistence type="predicted"/>
<dbReference type="Proteomes" id="UP001183176">
    <property type="component" value="Unassembled WGS sequence"/>
</dbReference>
<keyword evidence="2" id="KW-1185">Reference proteome</keyword>